<evidence type="ECO:0000256" key="5">
    <source>
        <dbReference type="ARBA" id="ARBA00022989"/>
    </source>
</evidence>
<feature type="transmembrane region" description="Helical" evidence="7">
    <location>
        <begin position="220"/>
        <end position="237"/>
    </location>
</feature>
<reference evidence="8 9" key="1">
    <citation type="submission" date="2024-01" db="EMBL/GenBank/DDBJ databases">
        <title>The genomes of 5 underutilized Papilionoideae crops provide insights into root nodulation and disease resistance.</title>
        <authorList>
            <person name="Yuan L."/>
        </authorList>
    </citation>
    <scope>NUCLEOTIDE SEQUENCE [LARGE SCALE GENOMIC DNA]</scope>
    <source>
        <strain evidence="8">LY-2023</strain>
        <tissue evidence="8">Leaf</tissue>
    </source>
</reference>
<feature type="transmembrane region" description="Helical" evidence="7">
    <location>
        <begin position="288"/>
        <end position="306"/>
    </location>
</feature>
<feature type="transmembrane region" description="Helical" evidence="7">
    <location>
        <begin position="18"/>
        <end position="37"/>
    </location>
</feature>
<feature type="transmembrane region" description="Helical" evidence="7">
    <location>
        <begin position="121"/>
        <end position="139"/>
    </location>
</feature>
<keyword evidence="5 7" id="KW-1133">Transmembrane helix</keyword>
<feature type="transmembrane region" description="Helical" evidence="7">
    <location>
        <begin position="312"/>
        <end position="331"/>
    </location>
</feature>
<evidence type="ECO:0000313" key="9">
    <source>
        <dbReference type="Proteomes" id="UP001359559"/>
    </source>
</evidence>
<evidence type="ECO:0000256" key="6">
    <source>
        <dbReference type="ARBA" id="ARBA00023136"/>
    </source>
</evidence>
<proteinExistence type="inferred from homology"/>
<keyword evidence="6 7" id="KW-0472">Membrane</keyword>
<dbReference type="PANTHER" id="PTHR31376">
    <property type="entry name" value="OS09G0467300 PROTEIN-RELATED"/>
    <property type="match status" value="1"/>
</dbReference>
<evidence type="ECO:0000256" key="1">
    <source>
        <dbReference type="ARBA" id="ARBA00004141"/>
    </source>
</evidence>
<dbReference type="PANTHER" id="PTHR31376:SF1">
    <property type="entry name" value="PURINE PERMEASE 2"/>
    <property type="match status" value="1"/>
</dbReference>
<comment type="subcellular location">
    <subcellularLocation>
        <location evidence="1 7">Membrane</location>
        <topology evidence="1 7">Multi-pass membrane protein</topology>
    </subcellularLocation>
</comment>
<keyword evidence="4 7" id="KW-0812">Transmembrane</keyword>
<dbReference type="InterPro" id="IPR030182">
    <property type="entry name" value="PUP_plant"/>
</dbReference>
<feature type="transmembrane region" description="Helical" evidence="7">
    <location>
        <begin position="146"/>
        <end position="166"/>
    </location>
</feature>
<accession>A0AAN9FK20</accession>
<sequence length="355" mass="39233">MASEGVVDGDGGKRMKKILLVVNCILLTIGTSGGPLLMRLYFLRGGNRVWLSSCNITAGFPIMLLPLAYSYIRRRRISASEEIISMKLPLFLAAAFVGILTGLDDYIYAYGMARLPVSTSSLILASQLGFTALFAFVLVRQRFTAYSVNAVVLLIVGSGVLALHTSADRPAGVSNKEYVIGFLLTVVAAILYGFILPFVELIYNKVKQPLTYSLVMETQFVMSLFGTLFCVIGMIANNDFKVIPKEAMNFTHGEVNYYLVLAGIAILWQAFFLGAFGVIFCGSSLMSGILISVFLPITEVLAVIFYKEKFQAEKGVSLLLSLWGFVSYFYGEIKQAKKMKLRKNNTMEMELPRYS</sequence>
<dbReference type="Pfam" id="PF16913">
    <property type="entry name" value="PUNUT"/>
    <property type="match status" value="1"/>
</dbReference>
<dbReference type="Proteomes" id="UP001359559">
    <property type="component" value="Unassembled WGS sequence"/>
</dbReference>
<feature type="transmembrane region" description="Helical" evidence="7">
    <location>
        <begin position="49"/>
        <end position="69"/>
    </location>
</feature>
<evidence type="ECO:0000256" key="7">
    <source>
        <dbReference type="RuleBase" id="RU368015"/>
    </source>
</evidence>
<name>A0AAN9FK20_CLITE</name>
<organism evidence="8 9">
    <name type="scientific">Clitoria ternatea</name>
    <name type="common">Butterfly pea</name>
    <dbReference type="NCBI Taxonomy" id="43366"/>
    <lineage>
        <taxon>Eukaryota</taxon>
        <taxon>Viridiplantae</taxon>
        <taxon>Streptophyta</taxon>
        <taxon>Embryophyta</taxon>
        <taxon>Tracheophyta</taxon>
        <taxon>Spermatophyta</taxon>
        <taxon>Magnoliopsida</taxon>
        <taxon>eudicotyledons</taxon>
        <taxon>Gunneridae</taxon>
        <taxon>Pentapetalae</taxon>
        <taxon>rosids</taxon>
        <taxon>fabids</taxon>
        <taxon>Fabales</taxon>
        <taxon>Fabaceae</taxon>
        <taxon>Papilionoideae</taxon>
        <taxon>50 kb inversion clade</taxon>
        <taxon>NPAAA clade</taxon>
        <taxon>indigoferoid/millettioid clade</taxon>
        <taxon>Phaseoleae</taxon>
        <taxon>Clitoria</taxon>
    </lineage>
</organism>
<keyword evidence="9" id="KW-1185">Reference proteome</keyword>
<comment type="caution">
    <text evidence="8">The sequence shown here is derived from an EMBL/GenBank/DDBJ whole genome shotgun (WGS) entry which is preliminary data.</text>
</comment>
<dbReference type="AlphaFoldDB" id="A0AAN9FK20"/>
<dbReference type="InterPro" id="IPR037185">
    <property type="entry name" value="EmrE-like"/>
</dbReference>
<dbReference type="GO" id="GO:0016020">
    <property type="term" value="C:membrane"/>
    <property type="evidence" value="ECO:0007669"/>
    <property type="project" value="UniProtKB-SubCell"/>
</dbReference>
<evidence type="ECO:0000256" key="3">
    <source>
        <dbReference type="ARBA" id="ARBA00022448"/>
    </source>
</evidence>
<feature type="transmembrane region" description="Helical" evidence="7">
    <location>
        <begin position="257"/>
        <end position="281"/>
    </location>
</feature>
<dbReference type="GO" id="GO:0015211">
    <property type="term" value="F:purine nucleoside transmembrane transporter activity"/>
    <property type="evidence" value="ECO:0007669"/>
    <property type="project" value="UniProtKB-UniRule"/>
</dbReference>
<evidence type="ECO:0000313" key="8">
    <source>
        <dbReference type="EMBL" id="KAK7277922.1"/>
    </source>
</evidence>
<keyword evidence="3 7" id="KW-0813">Transport</keyword>
<evidence type="ECO:0000256" key="2">
    <source>
        <dbReference type="ARBA" id="ARBA00006213"/>
    </source>
</evidence>
<gene>
    <name evidence="8" type="ORF">RJT34_22941</name>
</gene>
<dbReference type="EMBL" id="JAYKXN010000006">
    <property type="protein sequence ID" value="KAK7277922.1"/>
    <property type="molecule type" value="Genomic_DNA"/>
</dbReference>
<evidence type="ECO:0000256" key="4">
    <source>
        <dbReference type="ARBA" id="ARBA00022692"/>
    </source>
</evidence>
<protein>
    <recommendedName>
        <fullName evidence="7">Probable purine permease</fullName>
    </recommendedName>
</protein>
<comment type="similarity">
    <text evidence="2 7">Belongs to the purine permeases (TC 2.A.7.14) family.</text>
</comment>
<dbReference type="GO" id="GO:0005345">
    <property type="term" value="F:purine nucleobase transmembrane transporter activity"/>
    <property type="evidence" value="ECO:0007669"/>
    <property type="project" value="UniProtKB-UniRule"/>
</dbReference>
<dbReference type="SUPFAM" id="SSF103481">
    <property type="entry name" value="Multidrug resistance efflux transporter EmrE"/>
    <property type="match status" value="1"/>
</dbReference>
<feature type="transmembrane region" description="Helical" evidence="7">
    <location>
        <begin position="90"/>
        <end position="109"/>
    </location>
</feature>
<feature type="transmembrane region" description="Helical" evidence="7">
    <location>
        <begin position="178"/>
        <end position="199"/>
    </location>
</feature>